<proteinExistence type="predicted"/>
<dbReference type="GO" id="GO:0016020">
    <property type="term" value="C:membrane"/>
    <property type="evidence" value="ECO:0007669"/>
    <property type="project" value="UniProtKB-SubCell"/>
</dbReference>
<evidence type="ECO:0000256" key="4">
    <source>
        <dbReference type="ARBA" id="ARBA00023136"/>
    </source>
</evidence>
<feature type="region of interest" description="Disordered" evidence="5">
    <location>
        <begin position="339"/>
        <end position="370"/>
    </location>
</feature>
<comment type="caution">
    <text evidence="7">The sequence shown here is derived from an EMBL/GenBank/DDBJ whole genome shotgun (WGS) entry which is preliminary data.</text>
</comment>
<feature type="transmembrane region" description="Helical" evidence="6">
    <location>
        <begin position="142"/>
        <end position="160"/>
    </location>
</feature>
<keyword evidence="3 6" id="KW-1133">Transmembrane helix</keyword>
<feature type="transmembrane region" description="Helical" evidence="6">
    <location>
        <begin position="111"/>
        <end position="130"/>
    </location>
</feature>
<gene>
    <name evidence="7" type="ORF">CAUJ_LOCUS15150</name>
</gene>
<name>A0A8S1HXS3_9PELO</name>
<dbReference type="GO" id="GO:0004984">
    <property type="term" value="F:olfactory receptor activity"/>
    <property type="evidence" value="ECO:0007669"/>
    <property type="project" value="TreeGrafter"/>
</dbReference>
<feature type="transmembrane region" description="Helical" evidence="6">
    <location>
        <begin position="65"/>
        <end position="91"/>
    </location>
</feature>
<evidence type="ECO:0000256" key="2">
    <source>
        <dbReference type="ARBA" id="ARBA00022692"/>
    </source>
</evidence>
<feature type="compositionally biased region" description="Low complexity" evidence="5">
    <location>
        <begin position="349"/>
        <end position="370"/>
    </location>
</feature>
<feature type="transmembrane region" description="Helical" evidence="6">
    <location>
        <begin position="274"/>
        <end position="296"/>
    </location>
</feature>
<comment type="subcellular location">
    <subcellularLocation>
        <location evidence="1">Membrane</location>
        <topology evidence="1">Multi-pass membrane protein</topology>
    </subcellularLocation>
</comment>
<keyword evidence="8" id="KW-1185">Reference proteome</keyword>
<dbReference type="PANTHER" id="PTHR31357:SF14">
    <property type="entry name" value="G PROTEIN-COUPLED RECEPTOR"/>
    <property type="match status" value="1"/>
</dbReference>
<keyword evidence="2 6" id="KW-0812">Transmembrane</keyword>
<reference evidence="7" key="1">
    <citation type="submission" date="2020-10" db="EMBL/GenBank/DDBJ databases">
        <authorList>
            <person name="Kikuchi T."/>
        </authorList>
    </citation>
    <scope>NUCLEOTIDE SEQUENCE</scope>
    <source>
        <strain evidence="7">NKZ352</strain>
    </source>
</reference>
<protein>
    <submittedName>
        <fullName evidence="7">Uncharacterized protein</fullName>
    </submittedName>
</protein>
<accession>A0A8S1HXS3</accession>
<dbReference type="PANTHER" id="PTHR31357">
    <property type="entry name" value="SERPENTINE RECEPTOR CLASS ALPHA-10"/>
    <property type="match status" value="1"/>
</dbReference>
<sequence>MFSFTGRNCTTEELLEADQASALFCVLQQVLQIGFCFASPTVLFFSWRSYRLVYLSPNLKTLTNFYVGALMAYCVSFNLIEIYHVIARFFMSGCNLMVPVSTCILFRIVQSWASVALSLFYVAVPVDMLLAHNISFCRSSKWPARIIGIAFYCASANFVYKGLLLDLKSTEHLANCASFKNKEKKDIFGIMFGFLGLDVVAIISFVIARAYIGVSKAHRSSRYDLNKTIEKREIVRAIHLLLPNVCLHVACYVWYAVASIIVFDNYASFGNPQIGYLLTNSLTFYMMSSPCVWAYVLHRQKRKDLVTKTSENKTLYFKALADQWERSKKGPFPHSSCFNSKIHPNGVHRPSISPQNSSSRSRQNNDSFQI</sequence>
<dbReference type="OrthoDB" id="5865058at2759"/>
<evidence type="ECO:0000313" key="8">
    <source>
        <dbReference type="Proteomes" id="UP000835052"/>
    </source>
</evidence>
<feature type="transmembrane region" description="Helical" evidence="6">
    <location>
        <begin position="20"/>
        <end position="45"/>
    </location>
</feature>
<feature type="transmembrane region" description="Helical" evidence="6">
    <location>
        <begin position="240"/>
        <end position="262"/>
    </location>
</feature>
<keyword evidence="4 6" id="KW-0472">Membrane</keyword>
<evidence type="ECO:0000256" key="6">
    <source>
        <dbReference type="SAM" id="Phobius"/>
    </source>
</evidence>
<organism evidence="7 8">
    <name type="scientific">Caenorhabditis auriculariae</name>
    <dbReference type="NCBI Taxonomy" id="2777116"/>
    <lineage>
        <taxon>Eukaryota</taxon>
        <taxon>Metazoa</taxon>
        <taxon>Ecdysozoa</taxon>
        <taxon>Nematoda</taxon>
        <taxon>Chromadorea</taxon>
        <taxon>Rhabditida</taxon>
        <taxon>Rhabditina</taxon>
        <taxon>Rhabditomorpha</taxon>
        <taxon>Rhabditoidea</taxon>
        <taxon>Rhabditidae</taxon>
        <taxon>Peloderinae</taxon>
        <taxon>Caenorhabditis</taxon>
    </lineage>
</organism>
<dbReference type="InterPro" id="IPR051080">
    <property type="entry name" value="Nematode_rcpt-like_serp_alpha"/>
</dbReference>
<evidence type="ECO:0000256" key="5">
    <source>
        <dbReference type="SAM" id="MobiDB-lite"/>
    </source>
</evidence>
<dbReference type="EMBL" id="CAJGYM010000162">
    <property type="protein sequence ID" value="CAD6199246.1"/>
    <property type="molecule type" value="Genomic_DNA"/>
</dbReference>
<feature type="transmembrane region" description="Helical" evidence="6">
    <location>
        <begin position="187"/>
        <end position="212"/>
    </location>
</feature>
<dbReference type="Proteomes" id="UP000835052">
    <property type="component" value="Unassembled WGS sequence"/>
</dbReference>
<evidence type="ECO:0000256" key="1">
    <source>
        <dbReference type="ARBA" id="ARBA00004141"/>
    </source>
</evidence>
<dbReference type="AlphaFoldDB" id="A0A8S1HXS3"/>
<evidence type="ECO:0000313" key="7">
    <source>
        <dbReference type="EMBL" id="CAD6199246.1"/>
    </source>
</evidence>
<evidence type="ECO:0000256" key="3">
    <source>
        <dbReference type="ARBA" id="ARBA00022989"/>
    </source>
</evidence>